<keyword evidence="3" id="KW-1185">Reference proteome</keyword>
<dbReference type="Proteomes" id="UP000658690">
    <property type="component" value="Unassembled WGS sequence"/>
</dbReference>
<feature type="signal peptide" evidence="1">
    <location>
        <begin position="1"/>
        <end position="23"/>
    </location>
</feature>
<proteinExistence type="predicted"/>
<sequence>MKVKLSFLLICLFLVLTSIPSVGLAEKTNEDQKIVIDEKLTITKYKDGRISPVAVTKNLTIGQIDNILKYMGFSKEDIDKMSSEIKNDITSAGGKKISVEKTNEKEIYTDIDGNEFDVTDENRNTIMQKIENDKEKFKKRENKSVSVAAMGSASEGIWTGWSWLVFRGTVGLEYEYSYYTEYKWDGNPNLAFQDTVAQSWQSHTTTIGRAGTAYHEYKLGGIQSNSMEFLNTSVYGSEAKFDIYTNYNLSKQYGFVREDVRIPTSNATLSGVWAAGYAHPYSSGIIRAIFGFASITWDASWGMKKSWTNNFTIGSSS</sequence>
<gene>
    <name evidence="2" type="ORF">GC102_23330</name>
</gene>
<protein>
    <submittedName>
        <fullName evidence="2">Uncharacterized protein</fullName>
    </submittedName>
</protein>
<reference evidence="2 3" key="1">
    <citation type="submission" date="2019-10" db="EMBL/GenBank/DDBJ databases">
        <title>Description of Paenibacillus choica sp. nov.</title>
        <authorList>
            <person name="Carlier A."/>
            <person name="Qi S."/>
        </authorList>
    </citation>
    <scope>NUCLEOTIDE SEQUENCE [LARGE SCALE GENOMIC DNA]</scope>
    <source>
        <strain evidence="2 3">LMG 31460</strain>
    </source>
</reference>
<comment type="caution">
    <text evidence="2">The sequence shown here is derived from an EMBL/GenBank/DDBJ whole genome shotgun (WGS) entry which is preliminary data.</text>
</comment>
<organism evidence="2 3">
    <name type="scientific">Paenibacillus germinis</name>
    <dbReference type="NCBI Taxonomy" id="2654979"/>
    <lineage>
        <taxon>Bacteria</taxon>
        <taxon>Bacillati</taxon>
        <taxon>Bacillota</taxon>
        <taxon>Bacilli</taxon>
        <taxon>Bacillales</taxon>
        <taxon>Paenibacillaceae</taxon>
        <taxon>Paenibacillus</taxon>
    </lineage>
</organism>
<dbReference type="RefSeq" id="WP_171691654.1">
    <property type="nucleotide sequence ID" value="NZ_WHOC01000128.1"/>
</dbReference>
<evidence type="ECO:0000313" key="2">
    <source>
        <dbReference type="EMBL" id="NOU88661.1"/>
    </source>
</evidence>
<keyword evidence="1" id="KW-0732">Signal</keyword>
<accession>A0ABX1Z5V4</accession>
<dbReference type="EMBL" id="WHOC01000128">
    <property type="protein sequence ID" value="NOU88661.1"/>
    <property type="molecule type" value="Genomic_DNA"/>
</dbReference>
<feature type="chain" id="PRO_5045500547" evidence="1">
    <location>
        <begin position="24"/>
        <end position="317"/>
    </location>
</feature>
<evidence type="ECO:0000256" key="1">
    <source>
        <dbReference type="SAM" id="SignalP"/>
    </source>
</evidence>
<evidence type="ECO:0000313" key="3">
    <source>
        <dbReference type="Proteomes" id="UP000658690"/>
    </source>
</evidence>
<name>A0ABX1Z5V4_9BACL</name>